<dbReference type="PANTHER" id="PTHR12260:SF6">
    <property type="entry name" value="DAMAGE-CONTROL PHOSPHATASE ARMT1"/>
    <property type="match status" value="1"/>
</dbReference>
<dbReference type="Pfam" id="PF01937">
    <property type="entry name" value="ARMT1-like_dom"/>
    <property type="match status" value="1"/>
</dbReference>
<accession>D0P466</accession>
<evidence type="ECO:0000259" key="8">
    <source>
        <dbReference type="Pfam" id="PF01937"/>
    </source>
</evidence>
<dbReference type="Proteomes" id="UP000006643">
    <property type="component" value="Unassembled WGS sequence"/>
</dbReference>
<keyword evidence="10" id="KW-1185">Reference proteome</keyword>
<dbReference type="GeneID" id="9477937"/>
<evidence type="ECO:0000256" key="2">
    <source>
        <dbReference type="ARBA" id="ARBA00009519"/>
    </source>
</evidence>
<dbReference type="EC" id="3.1.3.-" evidence="7"/>
<evidence type="ECO:0000256" key="6">
    <source>
        <dbReference type="ARBA" id="ARBA00048809"/>
    </source>
</evidence>
<organism evidence="9 10">
    <name type="scientific">Phytophthora infestans (strain T30-4)</name>
    <name type="common">Potato late blight agent</name>
    <dbReference type="NCBI Taxonomy" id="403677"/>
    <lineage>
        <taxon>Eukaryota</taxon>
        <taxon>Sar</taxon>
        <taxon>Stramenopiles</taxon>
        <taxon>Oomycota</taxon>
        <taxon>Peronosporomycetes</taxon>
        <taxon>Peronosporales</taxon>
        <taxon>Peronosporaceae</taxon>
        <taxon>Phytophthora</taxon>
    </lineage>
</organism>
<sequence length="313" mass="35738">MSVSDEYITRVQQLDELVANVQDTFAHTTCTERMPQPADDLVNNAEVPLPSIFPEQAAKSPTSKHWESLLAGKGYRWQNSPWFLVEQYMFHLILLMTSYYSTHFDPFNYSKVAELKGDTPWSVLQAAVKISTQVGSGPQSHRDQFKRFMIFSLWGNKADGTNDNDQVMTFLEQKARNNGAKTLSVEYISDNIGSELLLDLAMADHMLTHNWCGKVTFNVKAEPIYVSDVMAADVDQHILEMQRDTRTTEVRSLGKRLAEYSRNGQIVTRPDTYWNQYTYYWEMPAELQTRVAREATLVVLKGKSFNAQADQPA</sequence>
<gene>
    <name evidence="9" type="ORF">PITG_21292</name>
</gene>
<dbReference type="GO" id="GO:0006974">
    <property type="term" value="P:DNA damage response"/>
    <property type="evidence" value="ECO:0007669"/>
    <property type="project" value="TreeGrafter"/>
</dbReference>
<reference evidence="10" key="1">
    <citation type="journal article" date="2009" name="Nature">
        <title>Genome sequence and analysis of the Irish potato famine pathogen Phytophthora infestans.</title>
        <authorList>
            <consortium name="The Broad Institute Genome Sequencing Platform"/>
            <person name="Haas B.J."/>
            <person name="Kamoun S."/>
            <person name="Zody M.C."/>
            <person name="Jiang R.H."/>
            <person name="Handsaker R.E."/>
            <person name="Cano L.M."/>
            <person name="Grabherr M."/>
            <person name="Kodira C.D."/>
            <person name="Raffaele S."/>
            <person name="Torto-Alalibo T."/>
            <person name="Bozkurt T.O."/>
            <person name="Ah-Fong A.M."/>
            <person name="Alvarado L."/>
            <person name="Anderson V.L."/>
            <person name="Armstrong M.R."/>
            <person name="Avrova A."/>
            <person name="Baxter L."/>
            <person name="Beynon J."/>
            <person name="Boevink P.C."/>
            <person name="Bollmann S.R."/>
            <person name="Bos J.I."/>
            <person name="Bulone V."/>
            <person name="Cai G."/>
            <person name="Cakir C."/>
            <person name="Carrington J.C."/>
            <person name="Chawner M."/>
            <person name="Conti L."/>
            <person name="Costanzo S."/>
            <person name="Ewan R."/>
            <person name="Fahlgren N."/>
            <person name="Fischbach M.A."/>
            <person name="Fugelstad J."/>
            <person name="Gilroy E.M."/>
            <person name="Gnerre S."/>
            <person name="Green P.J."/>
            <person name="Grenville-Briggs L.J."/>
            <person name="Griffith J."/>
            <person name="Grunwald N.J."/>
            <person name="Horn K."/>
            <person name="Horner N.R."/>
            <person name="Hu C.H."/>
            <person name="Huitema E."/>
            <person name="Jeong D.H."/>
            <person name="Jones A.M."/>
            <person name="Jones J.D."/>
            <person name="Jones R.W."/>
            <person name="Karlsson E.K."/>
            <person name="Kunjeti S.G."/>
            <person name="Lamour K."/>
            <person name="Liu Z."/>
            <person name="Ma L."/>
            <person name="Maclean D."/>
            <person name="Chibucos M.C."/>
            <person name="McDonald H."/>
            <person name="McWalters J."/>
            <person name="Meijer H.J."/>
            <person name="Morgan W."/>
            <person name="Morris P.F."/>
            <person name="Munro C.A."/>
            <person name="O'Neill K."/>
            <person name="Ospina-Giraldo M."/>
            <person name="Pinzon A."/>
            <person name="Pritchard L."/>
            <person name="Ramsahoye B."/>
            <person name="Ren Q."/>
            <person name="Restrepo S."/>
            <person name="Roy S."/>
            <person name="Sadanandom A."/>
            <person name="Savidor A."/>
            <person name="Schornack S."/>
            <person name="Schwartz D.C."/>
            <person name="Schumann U.D."/>
            <person name="Schwessinger B."/>
            <person name="Seyer L."/>
            <person name="Sharpe T."/>
            <person name="Silvar C."/>
            <person name="Song J."/>
            <person name="Studholme D.J."/>
            <person name="Sykes S."/>
            <person name="Thines M."/>
            <person name="van de Vondervoort P.J."/>
            <person name="Phuntumart V."/>
            <person name="Wawra S."/>
            <person name="Weide R."/>
            <person name="Win J."/>
            <person name="Young C."/>
            <person name="Zhou S."/>
            <person name="Fry W."/>
            <person name="Meyers B.C."/>
            <person name="van West P."/>
            <person name="Ristaino J."/>
            <person name="Govers F."/>
            <person name="Birch P.R."/>
            <person name="Whisson S.C."/>
            <person name="Judelson H.S."/>
            <person name="Nusbaum C."/>
        </authorList>
    </citation>
    <scope>NUCLEOTIDE SEQUENCE [LARGE SCALE GENOMIC DNA]</scope>
    <source>
        <strain evidence="10">T30-4</strain>
    </source>
</reference>
<comment type="cofactor">
    <cofactor evidence="7">
        <name>Mn(2+)</name>
        <dbReference type="ChEBI" id="CHEBI:29035"/>
    </cofactor>
    <cofactor evidence="7">
        <name>Ni(2+)</name>
        <dbReference type="ChEBI" id="CHEBI:49786"/>
    </cofactor>
</comment>
<evidence type="ECO:0000256" key="3">
    <source>
        <dbReference type="ARBA" id="ARBA00022723"/>
    </source>
</evidence>
<evidence type="ECO:0000256" key="4">
    <source>
        <dbReference type="ARBA" id="ARBA00022801"/>
    </source>
</evidence>
<dbReference type="OMA" id="FSTCWLY"/>
<dbReference type="PANTHER" id="PTHR12260">
    <property type="entry name" value="DAMAGE-CONTROL PHOSPHATASE ARMT1"/>
    <property type="match status" value="1"/>
</dbReference>
<comment type="domain">
    <text evidence="7">Subfamily III proteins have a conserved RTxK motif about 40-50 residues from the C-terminus; the threonine may be replaced by serine or cysteine.</text>
</comment>
<dbReference type="AlphaFoldDB" id="D0P466"/>
<keyword evidence="5 7" id="KW-0464">Manganese</keyword>
<dbReference type="eggNOG" id="KOG3870">
    <property type="taxonomic scope" value="Eukaryota"/>
</dbReference>
<comment type="similarity">
    <text evidence="2 7">Belongs to the damage-control phosphatase family. Sugar phosphate phosphatase III subfamily.</text>
</comment>
<dbReference type="Gene3D" id="3.40.50.10880">
    <property type="entry name" value="Uncharacterised protein PF01937, DUF89, domain 3"/>
    <property type="match status" value="1"/>
</dbReference>
<comment type="catalytic activity">
    <reaction evidence="1 7">
        <text>beta-D-fructose 1-phosphate + H2O = D-fructose + phosphate</text>
        <dbReference type="Rhea" id="RHEA:35603"/>
        <dbReference type="ChEBI" id="CHEBI:15377"/>
        <dbReference type="ChEBI" id="CHEBI:37721"/>
        <dbReference type="ChEBI" id="CHEBI:43474"/>
        <dbReference type="ChEBI" id="CHEBI:138881"/>
    </reaction>
</comment>
<feature type="domain" description="Damage-control phosphatase ARMT1-like metal-binding" evidence="8">
    <location>
        <begin position="32"/>
        <end position="303"/>
    </location>
</feature>
<dbReference type="GO" id="GO:0046872">
    <property type="term" value="F:metal ion binding"/>
    <property type="evidence" value="ECO:0007669"/>
    <property type="project" value="UniProtKB-UniRule"/>
</dbReference>
<dbReference type="InParanoid" id="D0P466"/>
<evidence type="ECO:0000256" key="5">
    <source>
        <dbReference type="ARBA" id="ARBA00023211"/>
    </source>
</evidence>
<evidence type="ECO:0000256" key="1">
    <source>
        <dbReference type="ARBA" id="ARBA00001326"/>
    </source>
</evidence>
<dbReference type="InterPro" id="IPR002791">
    <property type="entry name" value="ARMT1-like_metal-bd"/>
</dbReference>
<keyword evidence="4 7" id="KW-0378">Hydrolase</keyword>
<dbReference type="VEuPathDB" id="FungiDB:PITG_21292"/>
<dbReference type="EMBL" id="DS028499">
    <property type="protein sequence ID" value="EEY63283.1"/>
    <property type="molecule type" value="Genomic_DNA"/>
</dbReference>
<dbReference type="GO" id="GO:0005634">
    <property type="term" value="C:nucleus"/>
    <property type="evidence" value="ECO:0007669"/>
    <property type="project" value="TreeGrafter"/>
</dbReference>
<evidence type="ECO:0000256" key="7">
    <source>
        <dbReference type="RuleBase" id="RU367030"/>
    </source>
</evidence>
<dbReference type="KEGG" id="pif:PITG_21292"/>
<evidence type="ECO:0000313" key="10">
    <source>
        <dbReference type="Proteomes" id="UP000006643"/>
    </source>
</evidence>
<proteinExistence type="inferred from homology"/>
<evidence type="ECO:0000313" key="9">
    <source>
        <dbReference type="EMBL" id="EEY63283.1"/>
    </source>
</evidence>
<dbReference type="InterPro" id="IPR036075">
    <property type="entry name" value="ARMT-1-like_metal-bd_sf"/>
</dbReference>
<keyword evidence="3 7" id="KW-0479">Metal-binding</keyword>
<dbReference type="OrthoDB" id="541375at2759"/>
<comment type="function">
    <text evidence="7">Metal-dependent phosphatase that shows phosphatase activity against several substrates, including fructose-1-phosphate and fructose-6-phosphate. Its preference for fructose-1-phosphate, a strong glycating agent that causes DNA damage rather than a canonical yeast metabolite, suggests a damage-control function in hexose phosphate metabolism.</text>
</comment>
<dbReference type="HOGENOM" id="CLU_030117_3_0_1"/>
<dbReference type="RefSeq" id="XP_002894906.1">
    <property type="nucleotide sequence ID" value="XM_002894860.1"/>
</dbReference>
<dbReference type="FunCoup" id="D0P466">
    <property type="interactions" value="201"/>
</dbReference>
<name>D0P466_PHYIT</name>
<dbReference type="SUPFAM" id="SSF111321">
    <property type="entry name" value="AF1104-like"/>
    <property type="match status" value="1"/>
</dbReference>
<dbReference type="InterPro" id="IPR039763">
    <property type="entry name" value="ARMT1"/>
</dbReference>
<protein>
    <recommendedName>
        <fullName evidence="7">Sugar phosphate phosphatase</fullName>
        <ecNumber evidence="7">3.1.3.-</ecNumber>
    </recommendedName>
</protein>
<dbReference type="GO" id="GO:0097023">
    <property type="term" value="F:fructose 6-phosphate aldolase activity"/>
    <property type="evidence" value="ECO:0007669"/>
    <property type="project" value="RHEA"/>
</dbReference>
<comment type="catalytic activity">
    <reaction evidence="6 7">
        <text>beta-D-fructose 6-phosphate = dihydroxyacetone + D-glyceraldehyde 3-phosphate</text>
        <dbReference type="Rhea" id="RHEA:28002"/>
        <dbReference type="ChEBI" id="CHEBI:16016"/>
        <dbReference type="ChEBI" id="CHEBI:57634"/>
        <dbReference type="ChEBI" id="CHEBI:59776"/>
    </reaction>
</comment>
<dbReference type="GO" id="GO:0103026">
    <property type="term" value="F:fructose-1-phosphatase activity"/>
    <property type="evidence" value="ECO:0007669"/>
    <property type="project" value="RHEA"/>
</dbReference>